<protein>
    <submittedName>
        <fullName evidence="1">Uncharacterized protein</fullName>
    </submittedName>
</protein>
<sequence>MNLPVSSTADTLRHFILDIQSKFAGSLNHFRDNVLNTRDARVAAKRGEAFVPKHYPLQLDKNKRVYVRNDRYAYSTKNKSTK</sequence>
<gene>
    <name evidence="1" type="ORF">LMG032447_00822</name>
</gene>
<proteinExistence type="predicted"/>
<dbReference type="EMBL" id="CAKOEU010000003">
    <property type="protein sequence ID" value="CAH1854244.1"/>
    <property type="molecule type" value="Genomic_DNA"/>
</dbReference>
<dbReference type="Proteomes" id="UP000838102">
    <property type="component" value="Unassembled WGS sequence"/>
</dbReference>
<reference evidence="1" key="1">
    <citation type="submission" date="2022-03" db="EMBL/GenBank/DDBJ databases">
        <authorList>
            <person name="Hettiarachchi G."/>
        </authorList>
    </citation>
    <scope>NUCLEOTIDE SEQUENCE</scope>
    <source>
        <strain evidence="1">LMG 32447</strain>
    </source>
</reference>
<organism evidence="1 2">
    <name type="scientific">Convivina praedatoris</name>
    <dbReference type="NCBI Taxonomy" id="2880963"/>
    <lineage>
        <taxon>Bacteria</taxon>
        <taxon>Bacillati</taxon>
        <taxon>Bacillota</taxon>
        <taxon>Bacilli</taxon>
        <taxon>Lactobacillales</taxon>
        <taxon>Lactobacillaceae</taxon>
        <taxon>Convivina</taxon>
    </lineage>
</organism>
<comment type="caution">
    <text evidence="1">The sequence shown here is derived from an EMBL/GenBank/DDBJ whole genome shotgun (WGS) entry which is preliminary data.</text>
</comment>
<accession>A0ABN8HDV6</accession>
<evidence type="ECO:0000313" key="2">
    <source>
        <dbReference type="Proteomes" id="UP000838102"/>
    </source>
</evidence>
<evidence type="ECO:0000313" key="1">
    <source>
        <dbReference type="EMBL" id="CAH1854244.1"/>
    </source>
</evidence>
<name>A0ABN8HDV6_9LACO</name>
<keyword evidence="2" id="KW-1185">Reference proteome</keyword>
<dbReference type="RefSeq" id="WP_248706234.1">
    <property type="nucleotide sequence ID" value="NZ_CAKOET010000003.1"/>
</dbReference>